<dbReference type="EMBL" id="UETC01000002">
    <property type="protein sequence ID" value="SSA41628.1"/>
    <property type="molecule type" value="Genomic_DNA"/>
</dbReference>
<evidence type="ECO:0000256" key="2">
    <source>
        <dbReference type="ARBA" id="ARBA00004818"/>
    </source>
</evidence>
<dbReference type="SFLD" id="SFLDG01135">
    <property type="entry name" value="C1.5.6:_HAD__Beta-PGM__Phospha"/>
    <property type="match status" value="1"/>
</dbReference>
<dbReference type="PANTHER" id="PTHR43434:SF1">
    <property type="entry name" value="PHOSPHOGLYCOLATE PHOSPHATASE"/>
    <property type="match status" value="1"/>
</dbReference>
<reference evidence="5 7" key="2">
    <citation type="submission" date="2018-03" db="EMBL/GenBank/DDBJ databases">
        <title>Genomic Encyclopedia of Archaeal and Bacterial Type Strains, Phase II (KMG-II): from individual species to whole genera.</title>
        <authorList>
            <person name="Goeker M."/>
        </authorList>
    </citation>
    <scope>NUCLEOTIDE SEQUENCE [LARGE SCALE GENOMIC DNA]</scope>
    <source>
        <strain evidence="5 7">DSM 25227</strain>
    </source>
</reference>
<dbReference type="InterPro" id="IPR036412">
    <property type="entry name" value="HAD-like_sf"/>
</dbReference>
<evidence type="ECO:0000313" key="7">
    <source>
        <dbReference type="Proteomes" id="UP000245839"/>
    </source>
</evidence>
<comment type="catalytic activity">
    <reaction evidence="1">
        <text>2-phosphoglycolate + H2O = glycolate + phosphate</text>
        <dbReference type="Rhea" id="RHEA:14369"/>
        <dbReference type="ChEBI" id="CHEBI:15377"/>
        <dbReference type="ChEBI" id="CHEBI:29805"/>
        <dbReference type="ChEBI" id="CHEBI:43474"/>
        <dbReference type="ChEBI" id="CHEBI:58033"/>
        <dbReference type="EC" id="3.1.3.18"/>
    </reaction>
</comment>
<evidence type="ECO:0000256" key="3">
    <source>
        <dbReference type="ARBA" id="ARBA00006171"/>
    </source>
</evidence>
<dbReference type="InterPro" id="IPR023198">
    <property type="entry name" value="PGP-like_dom2"/>
</dbReference>
<dbReference type="InterPro" id="IPR041492">
    <property type="entry name" value="HAD_2"/>
</dbReference>
<dbReference type="InterPro" id="IPR050155">
    <property type="entry name" value="HAD-like_hydrolase_sf"/>
</dbReference>
<name>A0A2Y9AEC6_9RHOB</name>
<dbReference type="AlphaFoldDB" id="A0A2Y9AEC6"/>
<dbReference type="OrthoDB" id="9793014at2"/>
<dbReference type="SFLD" id="SFLDS00003">
    <property type="entry name" value="Haloacid_Dehalogenase"/>
    <property type="match status" value="1"/>
</dbReference>
<dbReference type="Gene3D" id="1.10.150.240">
    <property type="entry name" value="Putative phosphatase, domain 2"/>
    <property type="match status" value="1"/>
</dbReference>
<sequence>MIPQAVIFDLDGTLIDSAPSLHRAAAETMKTLGHRPPSRAEVESFVGDGVGMLVARCLAAAGAPADAEDAVRVFRQIYDADPLTGVFVMDGAREILAALTARGIRLGLCTNKPLAPTRTILTGLALGPFDAVVAGDSLPQRKPDPAPLRHAVALLGVAPAQAAYVGDSHVDAETAVAAEMRYLHVEGGYLSKPLPPGTTRCRSLSGALAELFDD</sequence>
<evidence type="ECO:0000313" key="5">
    <source>
        <dbReference type="EMBL" id="PWJ21218.1"/>
    </source>
</evidence>
<dbReference type="Proteomes" id="UP000251571">
    <property type="component" value="Unassembled WGS sequence"/>
</dbReference>
<gene>
    <name evidence="5" type="ORF">BCF38_102468</name>
    <name evidence="6" type="ORF">SAMN05421539_102468</name>
</gene>
<reference evidence="6 8" key="1">
    <citation type="submission" date="2016-10" db="EMBL/GenBank/DDBJ databases">
        <authorList>
            <person name="Cai Z."/>
        </authorList>
    </citation>
    <scope>NUCLEOTIDE SEQUENCE [LARGE SCALE GENOMIC DNA]</scope>
    <source>
        <strain evidence="6 8">DSM 25227</strain>
    </source>
</reference>
<dbReference type="GO" id="GO:0008967">
    <property type="term" value="F:phosphoglycolate phosphatase activity"/>
    <property type="evidence" value="ECO:0007669"/>
    <property type="project" value="UniProtKB-EC"/>
</dbReference>
<evidence type="ECO:0000313" key="6">
    <source>
        <dbReference type="EMBL" id="SSA41628.1"/>
    </source>
</evidence>
<protein>
    <recommendedName>
        <fullName evidence="4">phosphoglycolate phosphatase</fullName>
        <ecNumber evidence="4">3.1.3.18</ecNumber>
    </recommendedName>
</protein>
<organism evidence="6 8">
    <name type="scientific">Jannaschia seohaensis</name>
    <dbReference type="NCBI Taxonomy" id="475081"/>
    <lineage>
        <taxon>Bacteria</taxon>
        <taxon>Pseudomonadati</taxon>
        <taxon>Pseudomonadota</taxon>
        <taxon>Alphaproteobacteria</taxon>
        <taxon>Rhodobacterales</taxon>
        <taxon>Roseobacteraceae</taxon>
        <taxon>Jannaschia</taxon>
    </lineage>
</organism>
<dbReference type="GO" id="GO:0006281">
    <property type="term" value="P:DNA repair"/>
    <property type="evidence" value="ECO:0007669"/>
    <property type="project" value="TreeGrafter"/>
</dbReference>
<evidence type="ECO:0000256" key="1">
    <source>
        <dbReference type="ARBA" id="ARBA00000830"/>
    </source>
</evidence>
<dbReference type="EMBL" id="QGDJ01000002">
    <property type="protein sequence ID" value="PWJ21218.1"/>
    <property type="molecule type" value="Genomic_DNA"/>
</dbReference>
<evidence type="ECO:0000256" key="4">
    <source>
        <dbReference type="ARBA" id="ARBA00013078"/>
    </source>
</evidence>
<dbReference type="SUPFAM" id="SSF56784">
    <property type="entry name" value="HAD-like"/>
    <property type="match status" value="1"/>
</dbReference>
<accession>A0A2Y9AEC6</accession>
<dbReference type="NCBIfam" id="TIGR01549">
    <property type="entry name" value="HAD-SF-IA-v1"/>
    <property type="match status" value="1"/>
</dbReference>
<dbReference type="RefSeq" id="WP_109563550.1">
    <property type="nucleotide sequence ID" value="NZ_QGDJ01000002.1"/>
</dbReference>
<dbReference type="NCBIfam" id="TIGR01509">
    <property type="entry name" value="HAD-SF-IA-v3"/>
    <property type="match status" value="1"/>
</dbReference>
<keyword evidence="7" id="KW-1185">Reference proteome</keyword>
<dbReference type="GO" id="GO:0005829">
    <property type="term" value="C:cytosol"/>
    <property type="evidence" value="ECO:0007669"/>
    <property type="project" value="TreeGrafter"/>
</dbReference>
<dbReference type="Proteomes" id="UP000245839">
    <property type="component" value="Unassembled WGS sequence"/>
</dbReference>
<dbReference type="InterPro" id="IPR006439">
    <property type="entry name" value="HAD-SF_hydro_IA"/>
</dbReference>
<dbReference type="SFLD" id="SFLDG01129">
    <property type="entry name" value="C1.5:_HAD__Beta-PGM__Phosphata"/>
    <property type="match status" value="1"/>
</dbReference>
<comment type="similarity">
    <text evidence="3">Belongs to the HAD-like hydrolase superfamily. CbbY/CbbZ/Gph/YieH family.</text>
</comment>
<dbReference type="InterPro" id="IPR023214">
    <property type="entry name" value="HAD_sf"/>
</dbReference>
<dbReference type="Pfam" id="PF13419">
    <property type="entry name" value="HAD_2"/>
    <property type="match status" value="1"/>
</dbReference>
<dbReference type="Gene3D" id="3.40.50.1000">
    <property type="entry name" value="HAD superfamily/HAD-like"/>
    <property type="match status" value="1"/>
</dbReference>
<evidence type="ECO:0000313" key="8">
    <source>
        <dbReference type="Proteomes" id="UP000251571"/>
    </source>
</evidence>
<comment type="pathway">
    <text evidence="2">Organic acid metabolism; glycolate biosynthesis; glycolate from 2-phosphoglycolate: step 1/1.</text>
</comment>
<proteinExistence type="inferred from homology"/>
<dbReference type="EC" id="3.1.3.18" evidence="4"/>
<dbReference type="PRINTS" id="PR00413">
    <property type="entry name" value="HADHALOGNASE"/>
</dbReference>
<dbReference type="PANTHER" id="PTHR43434">
    <property type="entry name" value="PHOSPHOGLYCOLATE PHOSPHATASE"/>
    <property type="match status" value="1"/>
</dbReference>